<accession>A0A7W8P634</accession>
<evidence type="ECO:0000313" key="2">
    <source>
        <dbReference type="Proteomes" id="UP000592820"/>
    </source>
</evidence>
<protein>
    <submittedName>
        <fullName evidence="1">Uncharacterized protein</fullName>
    </submittedName>
</protein>
<evidence type="ECO:0000313" key="1">
    <source>
        <dbReference type="EMBL" id="MBB5403033.1"/>
    </source>
</evidence>
<dbReference type="Proteomes" id="UP000592820">
    <property type="component" value="Unassembled WGS sequence"/>
</dbReference>
<gene>
    <name evidence="1" type="ORF">HDG41_005119</name>
</gene>
<organism evidence="1 2">
    <name type="scientific">Paraburkholderia youngii</name>
    <dbReference type="NCBI Taxonomy" id="2782701"/>
    <lineage>
        <taxon>Bacteria</taxon>
        <taxon>Pseudomonadati</taxon>
        <taxon>Pseudomonadota</taxon>
        <taxon>Betaproteobacteria</taxon>
        <taxon>Burkholderiales</taxon>
        <taxon>Burkholderiaceae</taxon>
        <taxon>Paraburkholderia</taxon>
    </lineage>
</organism>
<reference evidence="1 2" key="1">
    <citation type="submission" date="2020-08" db="EMBL/GenBank/DDBJ databases">
        <title>Genomic Encyclopedia of Type Strains, Phase IV (KMG-V): Genome sequencing to study the core and pangenomes of soil and plant-associated prokaryotes.</title>
        <authorList>
            <person name="Whitman W."/>
        </authorList>
    </citation>
    <scope>NUCLEOTIDE SEQUENCE [LARGE SCALE GENOMIC DNA]</scope>
    <source>
        <strain evidence="1 2">JPY162</strain>
    </source>
</reference>
<comment type="caution">
    <text evidence="1">The sequence shown here is derived from an EMBL/GenBank/DDBJ whole genome shotgun (WGS) entry which is preliminary data.</text>
</comment>
<proteinExistence type="predicted"/>
<dbReference type="AlphaFoldDB" id="A0A7W8P634"/>
<name>A0A7W8P634_9BURK</name>
<dbReference type="EMBL" id="JACHDE010000011">
    <property type="protein sequence ID" value="MBB5403033.1"/>
    <property type="molecule type" value="Genomic_DNA"/>
</dbReference>
<sequence>MDARADLHSIDSSDIEGKIMAGNRSLRSEVEKLVGPTRGRGGCVRLLDRCRSGGTCRVCIQIDRPSGTFSLFFFRHADGTWHVFPPGLRRPEMGIGRLAA</sequence>